<gene>
    <name evidence="1" type="ORF">EDD73_12622</name>
</gene>
<dbReference type="Proteomes" id="UP000294813">
    <property type="component" value="Unassembled WGS sequence"/>
</dbReference>
<protein>
    <submittedName>
        <fullName evidence="1">Uncharacterized protein</fullName>
    </submittedName>
</protein>
<evidence type="ECO:0000313" key="2">
    <source>
        <dbReference type="Proteomes" id="UP000294813"/>
    </source>
</evidence>
<evidence type="ECO:0000313" key="1">
    <source>
        <dbReference type="EMBL" id="TCP61751.1"/>
    </source>
</evidence>
<keyword evidence="2" id="KW-1185">Reference proteome</keyword>
<dbReference type="RefSeq" id="WP_131920277.1">
    <property type="nucleotide sequence ID" value="NZ_JAOQNU010000027.1"/>
</dbReference>
<proteinExistence type="predicted"/>
<name>A0A4R2RPI8_9FIRM</name>
<accession>A0A4R2RPI8</accession>
<dbReference type="AlphaFoldDB" id="A0A4R2RPI8"/>
<comment type="caution">
    <text evidence="1">The sequence shown here is derived from an EMBL/GenBank/DDBJ whole genome shotgun (WGS) entry which is preliminary data.</text>
</comment>
<reference evidence="1 2" key="1">
    <citation type="submission" date="2019-03" db="EMBL/GenBank/DDBJ databases">
        <title>Genomic Encyclopedia of Type Strains, Phase IV (KMG-IV): sequencing the most valuable type-strain genomes for metagenomic binning, comparative biology and taxonomic classification.</title>
        <authorList>
            <person name="Goeker M."/>
        </authorList>
    </citation>
    <scope>NUCLEOTIDE SEQUENCE [LARGE SCALE GENOMIC DNA]</scope>
    <source>
        <strain evidence="1 2">DSM 11170</strain>
    </source>
</reference>
<organism evidence="1 2">
    <name type="scientific">Heliophilum fasciatum</name>
    <dbReference type="NCBI Taxonomy" id="35700"/>
    <lineage>
        <taxon>Bacteria</taxon>
        <taxon>Bacillati</taxon>
        <taxon>Bacillota</taxon>
        <taxon>Clostridia</taxon>
        <taxon>Eubacteriales</taxon>
        <taxon>Heliobacteriaceae</taxon>
        <taxon>Heliophilum</taxon>
    </lineage>
</organism>
<sequence length="293" mass="34409">MYMYFFKDIYDNPGLHVDDISKKYPLVIKNVLKKYHDAFHYNEQEKTLVLNEKGQEIAKIIDKYPGMHPYYCEIYVDTMIDPEVKREIVFIQNFYLNWSGSFLHLLGDDLMDAGLLNSCTLYCYMSSISDKLNWLAYSLLYGQYDTVNQELKTILENLYYYYTLDVNYPHLPVKDKLTKVRKLINTDSSGNQISSKPLLTVSDMDSWKNYDSIYKTLCQMVSEATIEKNMLVAAQGFPDLLEASYDRDSLKNCVKVWHSIAHLAALFSYDLFLKNNKETTQFSPFIFQLTFRY</sequence>
<dbReference type="EMBL" id="SLXT01000026">
    <property type="protein sequence ID" value="TCP61751.1"/>
    <property type="molecule type" value="Genomic_DNA"/>
</dbReference>